<feature type="compositionally biased region" description="Basic and acidic residues" evidence="1">
    <location>
        <begin position="25"/>
        <end position="60"/>
    </location>
</feature>
<reference evidence="2 3" key="1">
    <citation type="submission" date="2018-08" db="EMBL/GenBank/DDBJ databases">
        <title>Bacillus jemisoniae sp. nov., Bacillus chryseoplanitiae sp. nov., Bacillus resnikiae sp. nov., and Bacillus frankliniae sp. nov., isolated from Viking spacecraft and associated surfaces.</title>
        <authorList>
            <person name="Seuylemezian A."/>
            <person name="Vaishampayan P."/>
        </authorList>
    </citation>
    <scope>NUCLEOTIDE SEQUENCE [LARGE SCALE GENOMIC DNA]</scope>
    <source>
        <strain evidence="2 3">JJ-247</strain>
    </source>
</reference>
<proteinExistence type="predicted"/>
<evidence type="ECO:0008006" key="4">
    <source>
        <dbReference type="Google" id="ProtNLM"/>
    </source>
</evidence>
<dbReference type="EMBL" id="QWVT01000011">
    <property type="protein sequence ID" value="RID86885.1"/>
    <property type="molecule type" value="Genomic_DNA"/>
</dbReference>
<dbReference type="OrthoDB" id="2860517at2"/>
<dbReference type="RefSeq" id="WP_119112064.1">
    <property type="nucleotide sequence ID" value="NZ_CBCSEO010000006.1"/>
</dbReference>
<evidence type="ECO:0000313" key="3">
    <source>
        <dbReference type="Proteomes" id="UP000265816"/>
    </source>
</evidence>
<gene>
    <name evidence="2" type="ORF">D1970_06460</name>
</gene>
<dbReference type="PROSITE" id="PS51257">
    <property type="entry name" value="PROKAR_LIPOPROTEIN"/>
    <property type="match status" value="1"/>
</dbReference>
<comment type="caution">
    <text evidence="2">The sequence shown here is derived from an EMBL/GenBank/DDBJ whole genome shotgun (WGS) entry which is preliminary data.</text>
</comment>
<feature type="region of interest" description="Disordered" evidence="1">
    <location>
        <begin position="20"/>
        <end position="81"/>
    </location>
</feature>
<sequence>MNKIAILIAAGLLAGCGANDSADSGYKEEDRNGQALTTRDDGKVGGDHDINADNGMDRTMSDQNPNFPDISRNRHNFSSDVSKARQAVDSVDGFTADEIWIDGDTMNVSVRHGKNLSAKEKAKQQAKIKEKLVNALPRYEINVEMEHEK</sequence>
<dbReference type="AlphaFoldDB" id="A0A398BA57"/>
<name>A0A398BA57_9BACI</name>
<protein>
    <recommendedName>
        <fullName evidence="4">Sporulation protein</fullName>
    </recommendedName>
</protein>
<dbReference type="Proteomes" id="UP000265816">
    <property type="component" value="Unassembled WGS sequence"/>
</dbReference>
<evidence type="ECO:0000313" key="2">
    <source>
        <dbReference type="EMBL" id="RID86885.1"/>
    </source>
</evidence>
<organism evidence="2 3">
    <name type="scientific">Mesobacillus zeae</name>
    <dbReference type="NCBI Taxonomy" id="1917180"/>
    <lineage>
        <taxon>Bacteria</taxon>
        <taxon>Bacillati</taxon>
        <taxon>Bacillota</taxon>
        <taxon>Bacilli</taxon>
        <taxon>Bacillales</taxon>
        <taxon>Bacillaceae</taxon>
        <taxon>Mesobacillus</taxon>
    </lineage>
</organism>
<keyword evidence="3" id="KW-1185">Reference proteome</keyword>
<evidence type="ECO:0000256" key="1">
    <source>
        <dbReference type="SAM" id="MobiDB-lite"/>
    </source>
</evidence>
<accession>A0A398BA57</accession>